<sequence length="218" mass="25597">MPPPNKKRKTSSTAPAEIKFDVAAREEYLTGFHKRKQARIKHAQEEAARKEKEERQRLRREMRQKRKEDLEKHVSEVNTLLRKANPDLSDPDKTESGKDEGEEEFQGFDEFIEDINREDEYIDEDKYTTVTIESVGISKEGFEKAQDGDAENEEGRENGTENMNGEDGTKKRIWTKERPKADRPKKKKKQFRYETKAERKAERIKQGLKKKVKAQARK</sequence>
<evidence type="ECO:0000256" key="4">
    <source>
        <dbReference type="ARBA" id="ARBA00023242"/>
    </source>
</evidence>
<feature type="compositionally biased region" description="Basic and acidic residues" evidence="5">
    <location>
        <begin position="191"/>
        <end position="205"/>
    </location>
</feature>
<reference evidence="7" key="1">
    <citation type="journal article" date="2020" name="Stud. Mycol.">
        <title>101 Dothideomycetes genomes: A test case for predicting lifestyles and emergence of pathogens.</title>
        <authorList>
            <person name="Haridas S."/>
            <person name="Albert R."/>
            <person name="Binder M."/>
            <person name="Bloem J."/>
            <person name="LaButti K."/>
            <person name="Salamov A."/>
            <person name="Andreopoulos B."/>
            <person name="Baker S."/>
            <person name="Barry K."/>
            <person name="Bills G."/>
            <person name="Bluhm B."/>
            <person name="Cannon C."/>
            <person name="Castanera R."/>
            <person name="Culley D."/>
            <person name="Daum C."/>
            <person name="Ezra D."/>
            <person name="Gonzalez J."/>
            <person name="Henrissat B."/>
            <person name="Kuo A."/>
            <person name="Liang C."/>
            <person name="Lipzen A."/>
            <person name="Lutzoni F."/>
            <person name="Magnuson J."/>
            <person name="Mondo S."/>
            <person name="Nolan M."/>
            <person name="Ohm R."/>
            <person name="Pangilinan J."/>
            <person name="Park H.-J."/>
            <person name="Ramirez L."/>
            <person name="Alfaro M."/>
            <person name="Sun H."/>
            <person name="Tritt A."/>
            <person name="Yoshinaga Y."/>
            <person name="Zwiers L.-H."/>
            <person name="Turgeon B."/>
            <person name="Goodwin S."/>
            <person name="Spatafora J."/>
            <person name="Crous P."/>
            <person name="Grigoriev I."/>
        </authorList>
    </citation>
    <scope>NUCLEOTIDE SEQUENCE [LARGE SCALE GENOMIC DNA]</scope>
    <source>
        <strain evidence="7">CBS 304.66</strain>
    </source>
</reference>
<feature type="non-terminal residue" evidence="6">
    <location>
        <position position="218"/>
    </location>
</feature>
<feature type="region of interest" description="Disordered" evidence="5">
    <location>
        <begin position="35"/>
        <end position="110"/>
    </location>
</feature>
<proteinExistence type="inferred from homology"/>
<feature type="compositionally biased region" description="Basic and acidic residues" evidence="5">
    <location>
        <begin position="90"/>
        <end position="99"/>
    </location>
</feature>
<feature type="region of interest" description="Disordered" evidence="5">
    <location>
        <begin position="138"/>
        <end position="218"/>
    </location>
</feature>
<dbReference type="EMBL" id="ML986604">
    <property type="protein sequence ID" value="KAF2265676.1"/>
    <property type="molecule type" value="Genomic_DNA"/>
</dbReference>
<organism evidence="6 7">
    <name type="scientific">Lojkania enalia</name>
    <dbReference type="NCBI Taxonomy" id="147567"/>
    <lineage>
        <taxon>Eukaryota</taxon>
        <taxon>Fungi</taxon>
        <taxon>Dikarya</taxon>
        <taxon>Ascomycota</taxon>
        <taxon>Pezizomycotina</taxon>
        <taxon>Dothideomycetes</taxon>
        <taxon>Pleosporomycetidae</taxon>
        <taxon>Pleosporales</taxon>
        <taxon>Pleosporales incertae sedis</taxon>
        <taxon>Lojkania</taxon>
    </lineage>
</organism>
<feature type="compositionally biased region" description="Basic and acidic residues" evidence="5">
    <location>
        <begin position="167"/>
        <end position="182"/>
    </location>
</feature>
<evidence type="ECO:0000256" key="1">
    <source>
        <dbReference type="ARBA" id="ARBA00004604"/>
    </source>
</evidence>
<gene>
    <name evidence="6" type="ORF">CC78DRAFT_418802</name>
</gene>
<evidence type="ECO:0000256" key="5">
    <source>
        <dbReference type="SAM" id="MobiDB-lite"/>
    </source>
</evidence>
<accession>A0A9P4N8N2</accession>
<dbReference type="InterPro" id="IPR019186">
    <property type="entry name" value="Nucleolar_protein_12"/>
</dbReference>
<evidence type="ECO:0000256" key="2">
    <source>
        <dbReference type="ARBA" id="ARBA00007175"/>
    </source>
</evidence>
<feature type="compositionally biased region" description="Acidic residues" evidence="5">
    <location>
        <begin position="100"/>
        <end position="110"/>
    </location>
</feature>
<evidence type="ECO:0008006" key="8">
    <source>
        <dbReference type="Google" id="ProtNLM"/>
    </source>
</evidence>
<dbReference type="PANTHER" id="PTHR14577:SF0">
    <property type="entry name" value="NUCLEOLAR PROTEIN 12"/>
    <property type="match status" value="1"/>
</dbReference>
<comment type="subcellular location">
    <subcellularLocation>
        <location evidence="1">Nucleus</location>
        <location evidence="1">Nucleolus</location>
    </subcellularLocation>
</comment>
<evidence type="ECO:0000313" key="7">
    <source>
        <dbReference type="Proteomes" id="UP000800093"/>
    </source>
</evidence>
<evidence type="ECO:0000256" key="3">
    <source>
        <dbReference type="ARBA" id="ARBA00023054"/>
    </source>
</evidence>
<protein>
    <recommendedName>
        <fullName evidence="8">Nucleolar protein 12</fullName>
    </recommendedName>
</protein>
<dbReference type="Proteomes" id="UP000800093">
    <property type="component" value="Unassembled WGS sequence"/>
</dbReference>
<evidence type="ECO:0000313" key="6">
    <source>
        <dbReference type="EMBL" id="KAF2265676.1"/>
    </source>
</evidence>
<feature type="compositionally biased region" description="Basic and acidic residues" evidence="5">
    <location>
        <begin position="42"/>
        <end position="75"/>
    </location>
</feature>
<comment type="caution">
    <text evidence="6">The sequence shown here is derived from an EMBL/GenBank/DDBJ whole genome shotgun (WGS) entry which is preliminary data.</text>
</comment>
<dbReference type="GO" id="GO:0019843">
    <property type="term" value="F:rRNA binding"/>
    <property type="evidence" value="ECO:0007669"/>
    <property type="project" value="TreeGrafter"/>
</dbReference>
<comment type="similarity">
    <text evidence="2">Belongs to the RRP17 family.</text>
</comment>
<keyword evidence="7" id="KW-1185">Reference proteome</keyword>
<dbReference type="AlphaFoldDB" id="A0A9P4N8N2"/>
<dbReference type="GO" id="GO:0005730">
    <property type="term" value="C:nucleolus"/>
    <property type="evidence" value="ECO:0007669"/>
    <property type="project" value="UniProtKB-SubCell"/>
</dbReference>
<dbReference type="PANTHER" id="PTHR14577">
    <property type="entry name" value="NUCLEOLAR PROTEIN 12"/>
    <property type="match status" value="1"/>
</dbReference>
<feature type="compositionally biased region" description="Basic and acidic residues" evidence="5">
    <location>
        <begin position="140"/>
        <end position="159"/>
    </location>
</feature>
<dbReference type="OrthoDB" id="551633at2759"/>
<name>A0A9P4N8N2_9PLEO</name>
<feature type="compositionally biased region" description="Basic residues" evidence="5">
    <location>
        <begin position="206"/>
        <end position="218"/>
    </location>
</feature>
<keyword evidence="3" id="KW-0175">Coiled coil</keyword>
<dbReference type="Pfam" id="PF09805">
    <property type="entry name" value="Nop25"/>
    <property type="match status" value="1"/>
</dbReference>
<keyword evidence="4" id="KW-0539">Nucleus</keyword>